<feature type="compositionally biased region" description="Low complexity" evidence="11">
    <location>
        <begin position="11"/>
        <end position="20"/>
    </location>
</feature>
<feature type="region of interest" description="Disordered" evidence="11">
    <location>
        <begin position="1"/>
        <end position="80"/>
    </location>
</feature>
<organism evidence="12 13">
    <name type="scientific">Apodospora peruviana</name>
    <dbReference type="NCBI Taxonomy" id="516989"/>
    <lineage>
        <taxon>Eukaryota</taxon>
        <taxon>Fungi</taxon>
        <taxon>Dikarya</taxon>
        <taxon>Ascomycota</taxon>
        <taxon>Pezizomycotina</taxon>
        <taxon>Sordariomycetes</taxon>
        <taxon>Sordariomycetidae</taxon>
        <taxon>Sordariales</taxon>
        <taxon>Lasiosphaeriaceae</taxon>
        <taxon>Apodospora</taxon>
    </lineage>
</organism>
<accession>A0AAE0M2E1</accession>
<evidence type="ECO:0000256" key="7">
    <source>
        <dbReference type="ARBA" id="ARBA00023128"/>
    </source>
</evidence>
<dbReference type="PANTHER" id="PTHR12743:SF3">
    <property type="entry name" value="HOLOCYTOCHROME-C SYNTHASE"/>
    <property type="match status" value="1"/>
</dbReference>
<evidence type="ECO:0000256" key="10">
    <source>
        <dbReference type="RuleBase" id="RU363130"/>
    </source>
</evidence>
<dbReference type="EC" id="4.4.1.17" evidence="10"/>
<dbReference type="Proteomes" id="UP001283341">
    <property type="component" value="Unassembled WGS sequence"/>
</dbReference>
<evidence type="ECO:0000256" key="5">
    <source>
        <dbReference type="ARBA" id="ARBA00022792"/>
    </source>
</evidence>
<keyword evidence="5 10" id="KW-0999">Mitochondrion inner membrane</keyword>
<evidence type="ECO:0000256" key="4">
    <source>
        <dbReference type="ARBA" id="ARBA00022723"/>
    </source>
</evidence>
<feature type="compositionally biased region" description="Pro residues" evidence="11">
    <location>
        <begin position="48"/>
        <end position="58"/>
    </location>
</feature>
<dbReference type="PROSITE" id="PS00821">
    <property type="entry name" value="CYTO_HEME_LYASE_1"/>
    <property type="match status" value="1"/>
</dbReference>
<comment type="subcellular location">
    <subcellularLocation>
        <location evidence="1 10">Mitochondrion inner membrane</location>
    </subcellularLocation>
</comment>
<comment type="caution">
    <text evidence="12">The sequence shown here is derived from an EMBL/GenBank/DDBJ whole genome shotgun (WGS) entry which is preliminary data.</text>
</comment>
<evidence type="ECO:0000256" key="11">
    <source>
        <dbReference type="SAM" id="MobiDB-lite"/>
    </source>
</evidence>
<keyword evidence="4 10" id="KW-0479">Metal-binding</keyword>
<keyword evidence="7 10" id="KW-0496">Mitochondrion</keyword>
<proteinExistence type="inferred from homology"/>
<keyword evidence="9 10" id="KW-0456">Lyase</keyword>
<evidence type="ECO:0000256" key="3">
    <source>
        <dbReference type="ARBA" id="ARBA00022617"/>
    </source>
</evidence>
<feature type="region of interest" description="Disordered" evidence="11">
    <location>
        <begin position="105"/>
        <end position="128"/>
    </location>
</feature>
<dbReference type="GO" id="GO:0046872">
    <property type="term" value="F:metal ion binding"/>
    <property type="evidence" value="ECO:0007669"/>
    <property type="project" value="UniProtKB-KW"/>
</dbReference>
<gene>
    <name evidence="12" type="ORF">B0H66DRAFT_561783</name>
</gene>
<keyword evidence="8 10" id="KW-0472">Membrane</keyword>
<evidence type="ECO:0000256" key="8">
    <source>
        <dbReference type="ARBA" id="ARBA00023136"/>
    </source>
</evidence>
<evidence type="ECO:0000256" key="9">
    <source>
        <dbReference type="ARBA" id="ARBA00023239"/>
    </source>
</evidence>
<sequence length="328" mass="36692">MGWFWAEQPVSSAPATAPATRYGHAAGGALPPPGCPMHQKTADVLKPTSPPASTPPASCPVKHQTNDAQSAEQPQQKEQSAFSKLNPLNFMFHSISQERAPNQTYALPTTRDPSSIPKGTGDGNWEYPSPQQMYNALVRKGYTDTDITAVESMVSVHNFLNEGAWQEIIDWERRFSRGLKRGWEVSKRGEENAAIELRRLEAQEGRLPEEPKLVRFQGRPGEMTPKAAIMQMMGKIYPSKFETEPPFDRHDWFVARNVDGQTKEVRYVIDYYSGPPEPTGEPVFFLDVRPAATPTGAAERLLRWGGDVWWRASGGQVREEKHDMKSAN</sequence>
<protein>
    <recommendedName>
        <fullName evidence="10">Holocytochrome c-type synthase</fullName>
        <ecNumber evidence="10">4.4.1.17</ecNumber>
    </recommendedName>
</protein>
<dbReference type="GO" id="GO:0005743">
    <property type="term" value="C:mitochondrial inner membrane"/>
    <property type="evidence" value="ECO:0007669"/>
    <property type="project" value="UniProtKB-SubCell"/>
</dbReference>
<dbReference type="EMBL" id="JAUEDM010000005">
    <property type="protein sequence ID" value="KAK3316637.1"/>
    <property type="molecule type" value="Genomic_DNA"/>
</dbReference>
<reference evidence="12" key="1">
    <citation type="journal article" date="2023" name="Mol. Phylogenet. Evol.">
        <title>Genome-scale phylogeny and comparative genomics of the fungal order Sordariales.</title>
        <authorList>
            <person name="Hensen N."/>
            <person name="Bonometti L."/>
            <person name="Westerberg I."/>
            <person name="Brannstrom I.O."/>
            <person name="Guillou S."/>
            <person name="Cros-Aarteil S."/>
            <person name="Calhoun S."/>
            <person name="Haridas S."/>
            <person name="Kuo A."/>
            <person name="Mondo S."/>
            <person name="Pangilinan J."/>
            <person name="Riley R."/>
            <person name="LaButti K."/>
            <person name="Andreopoulos B."/>
            <person name="Lipzen A."/>
            <person name="Chen C."/>
            <person name="Yan M."/>
            <person name="Daum C."/>
            <person name="Ng V."/>
            <person name="Clum A."/>
            <person name="Steindorff A."/>
            <person name="Ohm R.A."/>
            <person name="Martin F."/>
            <person name="Silar P."/>
            <person name="Natvig D.O."/>
            <person name="Lalanne C."/>
            <person name="Gautier V."/>
            <person name="Ament-Velasquez S.L."/>
            <person name="Kruys A."/>
            <person name="Hutchinson M.I."/>
            <person name="Powell A.J."/>
            <person name="Barry K."/>
            <person name="Miller A.N."/>
            <person name="Grigoriev I.V."/>
            <person name="Debuchy R."/>
            <person name="Gladieux P."/>
            <person name="Hiltunen Thoren M."/>
            <person name="Johannesson H."/>
        </authorList>
    </citation>
    <scope>NUCLEOTIDE SEQUENCE</scope>
    <source>
        <strain evidence="12">CBS 118394</strain>
    </source>
</reference>
<comment type="function">
    <text evidence="10">Lyase that catalyzes the covalent linking of the heme group to the cytochrome C apoprotein to produce the mature functional cytochrome.</text>
</comment>
<dbReference type="AlphaFoldDB" id="A0AAE0M2E1"/>
<evidence type="ECO:0000256" key="2">
    <source>
        <dbReference type="ARBA" id="ARBA00007255"/>
    </source>
</evidence>
<keyword evidence="13" id="KW-1185">Reference proteome</keyword>
<dbReference type="Pfam" id="PF01265">
    <property type="entry name" value="Cyto_heme_lyase"/>
    <property type="match status" value="1"/>
</dbReference>
<comment type="similarity">
    <text evidence="2 10">Belongs to the cytochrome c-type heme lyase family.</text>
</comment>
<evidence type="ECO:0000256" key="6">
    <source>
        <dbReference type="ARBA" id="ARBA00023004"/>
    </source>
</evidence>
<dbReference type="PROSITE" id="PS00822">
    <property type="entry name" value="CYTO_HEME_LYASE_2"/>
    <property type="match status" value="1"/>
</dbReference>
<dbReference type="PANTHER" id="PTHR12743">
    <property type="entry name" value="CYTOCHROME C1 HEME LYASE"/>
    <property type="match status" value="1"/>
</dbReference>
<keyword evidence="6 10" id="KW-0408">Iron</keyword>
<reference evidence="12" key="2">
    <citation type="submission" date="2023-06" db="EMBL/GenBank/DDBJ databases">
        <authorList>
            <consortium name="Lawrence Berkeley National Laboratory"/>
            <person name="Haridas S."/>
            <person name="Hensen N."/>
            <person name="Bonometti L."/>
            <person name="Westerberg I."/>
            <person name="Brannstrom I.O."/>
            <person name="Guillou S."/>
            <person name="Cros-Aarteil S."/>
            <person name="Calhoun S."/>
            <person name="Kuo A."/>
            <person name="Mondo S."/>
            <person name="Pangilinan J."/>
            <person name="Riley R."/>
            <person name="Labutti K."/>
            <person name="Andreopoulos B."/>
            <person name="Lipzen A."/>
            <person name="Chen C."/>
            <person name="Yanf M."/>
            <person name="Daum C."/>
            <person name="Ng V."/>
            <person name="Clum A."/>
            <person name="Steindorff A."/>
            <person name="Ohm R."/>
            <person name="Martin F."/>
            <person name="Silar P."/>
            <person name="Natvig D."/>
            <person name="Lalanne C."/>
            <person name="Gautier V."/>
            <person name="Ament-Velasquez S.L."/>
            <person name="Kruys A."/>
            <person name="Hutchinson M.I."/>
            <person name="Powell A.J."/>
            <person name="Barry K."/>
            <person name="Miller A.N."/>
            <person name="Grigoriev I.V."/>
            <person name="Debuchy R."/>
            <person name="Gladieux P."/>
            <person name="Thoren M.H."/>
            <person name="Johannesson H."/>
        </authorList>
    </citation>
    <scope>NUCLEOTIDE SEQUENCE</scope>
    <source>
        <strain evidence="12">CBS 118394</strain>
    </source>
</reference>
<keyword evidence="3 10" id="KW-0349">Heme</keyword>
<name>A0AAE0M2E1_9PEZI</name>
<feature type="compositionally biased region" description="Polar residues" evidence="11">
    <location>
        <begin position="66"/>
        <end position="80"/>
    </location>
</feature>
<evidence type="ECO:0000256" key="1">
    <source>
        <dbReference type="ARBA" id="ARBA00004273"/>
    </source>
</evidence>
<dbReference type="InterPro" id="IPR000511">
    <property type="entry name" value="Holocyt_c/c1_synthase"/>
</dbReference>
<evidence type="ECO:0000313" key="12">
    <source>
        <dbReference type="EMBL" id="KAK3316637.1"/>
    </source>
</evidence>
<comment type="catalytic activity">
    <reaction evidence="10">
        <text>holo-[cytochrome c] = apo-[cytochrome c] + heme b</text>
        <dbReference type="Rhea" id="RHEA:22648"/>
        <dbReference type="Rhea" id="RHEA-COMP:10725"/>
        <dbReference type="Rhea" id="RHEA-COMP:10726"/>
        <dbReference type="ChEBI" id="CHEBI:29950"/>
        <dbReference type="ChEBI" id="CHEBI:60344"/>
        <dbReference type="ChEBI" id="CHEBI:83739"/>
        <dbReference type="EC" id="4.4.1.17"/>
    </reaction>
</comment>
<evidence type="ECO:0000313" key="13">
    <source>
        <dbReference type="Proteomes" id="UP001283341"/>
    </source>
</evidence>
<dbReference type="GO" id="GO:0004408">
    <property type="term" value="F:holocytochrome-c synthase activity"/>
    <property type="evidence" value="ECO:0007669"/>
    <property type="project" value="UniProtKB-EC"/>
</dbReference>